<feature type="chain" id="PRO_5013561245" evidence="5">
    <location>
        <begin position="19"/>
        <end position="888"/>
    </location>
</feature>
<dbReference type="InterPro" id="IPR006212">
    <property type="entry name" value="Furin_repeat"/>
</dbReference>
<keyword evidence="8" id="KW-1185">Reference proteome</keyword>
<proteinExistence type="predicted"/>
<dbReference type="PANTHER" id="PTHR15332">
    <property type="entry name" value="PROPROTEIN CONVERTASE SUBTILISIN_KEXIN TYPE 5-LIKE"/>
    <property type="match status" value="1"/>
</dbReference>
<dbReference type="SMART" id="SM00181">
    <property type="entry name" value="EGF"/>
    <property type="match status" value="6"/>
</dbReference>
<evidence type="ECO:0000256" key="4">
    <source>
        <dbReference type="SAM" id="Phobius"/>
    </source>
</evidence>
<dbReference type="OrthoDB" id="18487at2759"/>
<dbReference type="Gene3D" id="2.10.220.10">
    <property type="entry name" value="Hormone Receptor, Insulin-like Growth Factor Receptor 1, Chain A, domain 2"/>
    <property type="match status" value="4"/>
</dbReference>
<feature type="disulfide bond" evidence="2">
    <location>
        <begin position="188"/>
        <end position="198"/>
    </location>
</feature>
<keyword evidence="4" id="KW-1133">Transmembrane helix</keyword>
<evidence type="ECO:0000313" key="7">
    <source>
        <dbReference type="EMBL" id="PCH38564.1"/>
    </source>
</evidence>
<feature type="domain" description="EGF-like" evidence="6">
    <location>
        <begin position="184"/>
        <end position="216"/>
    </location>
</feature>
<evidence type="ECO:0000259" key="6">
    <source>
        <dbReference type="PROSITE" id="PS50026"/>
    </source>
</evidence>
<feature type="region of interest" description="Disordered" evidence="3">
    <location>
        <begin position="808"/>
        <end position="888"/>
    </location>
</feature>
<evidence type="ECO:0000313" key="8">
    <source>
        <dbReference type="Proteomes" id="UP000218811"/>
    </source>
</evidence>
<feature type="region of interest" description="Disordered" evidence="3">
    <location>
        <begin position="757"/>
        <end position="776"/>
    </location>
</feature>
<dbReference type="EMBL" id="KB467942">
    <property type="protein sequence ID" value="PCH38564.1"/>
    <property type="molecule type" value="Genomic_DNA"/>
</dbReference>
<dbReference type="InterPro" id="IPR009030">
    <property type="entry name" value="Growth_fac_rcpt_cys_sf"/>
</dbReference>
<accession>A0A2H3JPK4</accession>
<dbReference type="InterPro" id="IPR000742">
    <property type="entry name" value="EGF"/>
</dbReference>
<dbReference type="AlphaFoldDB" id="A0A2H3JPK4"/>
<feature type="signal peptide" evidence="5">
    <location>
        <begin position="1"/>
        <end position="18"/>
    </location>
</feature>
<sequence length="888" mass="92300">MFSSLLALPLLYGASVAAQSVSVVCVAGQCLEGFTNTTLGATLSASGSSTSLHLLPGQYTSDTNPEALHELLTSSSASLVASPGFFVNKSISLPLDLALSPGIALYPKANYSGQATFAALPNNASATNSSKQLSAGSFGLASNMWAAMSGTTSNDRVIFWDSVPDISQLPSSTLSDPLTLLEMQSSACSPACAGAGICSSSGKCICPTGFTGTSCQSCAEDFFGPTCSPCPSDCKECDDGLQGTGKCLVVEVSDPPASCNCINGVCGTNGTCSCNAGWTTASNGTACAKCSAGFFLDSSGDCEVCALGCSECADGTGDCITCKTGFTQSSSDATACTAISSTTTTSSGTTCPDGSFSNGTTCTQCSTLCETCTGATSNDCIICAQGTYSLNGSCVSTNDNGVCENTVLIANNNKHECDSCPAKCTKCEYSSFSVASTINEAKCTGCVPGYVLSDGECVESCPSGTFLSPTDNLTCTACDSSCSTCVEESTFCLTCADNKLASNGTCVSSCPSNTFSSSGSCLACHPDCATCSGGSFDQCSSCNSDLPVLTNGRCLPTCSQNQYFDTTSSTCQSCDSSCSSCSGPDSSNCLACSSSSQLLRGGTCVNADCGGSSSVVSGLGLCLSDLVQTVAVTPSGTTTVSSLPSITGISTSTTSSTTHSTLAWWQILLMALGCAFIFLVVVVTWRKRMRRKRAQATKAFALAKNLDSPPSWRMRLVRFGERLFGHTPRQRWVVQEGAQDMKLEPLTSARFDRDMEKLGGDDYQDFRPKRSPLPTLREYAAPQSWGASRPSRPPSVTSLSADSFYTQITGQPRRAPDPRQPVRSNPRDLLPSRFSDTTYATEEDVLAPTQAPTPAQEYARSVQAQDSPRSSYWLQPNHTGSSRNPFRH</sequence>
<dbReference type="InterPro" id="IPR002049">
    <property type="entry name" value="LE_dom"/>
</dbReference>
<dbReference type="SMART" id="SM00261">
    <property type="entry name" value="FU"/>
    <property type="match status" value="7"/>
</dbReference>
<evidence type="ECO:0000256" key="2">
    <source>
        <dbReference type="PROSITE-ProRule" id="PRU00076"/>
    </source>
</evidence>
<feature type="transmembrane region" description="Helical" evidence="4">
    <location>
        <begin position="662"/>
        <end position="685"/>
    </location>
</feature>
<keyword evidence="4" id="KW-0472">Membrane</keyword>
<keyword evidence="4" id="KW-0812">Transmembrane</keyword>
<dbReference type="Pfam" id="PF23106">
    <property type="entry name" value="EGF_Teneurin"/>
    <property type="match status" value="1"/>
</dbReference>
<feature type="compositionally biased region" description="Polar residues" evidence="3">
    <location>
        <begin position="862"/>
        <end position="888"/>
    </location>
</feature>
<dbReference type="Gene3D" id="2.10.25.10">
    <property type="entry name" value="Laminin"/>
    <property type="match status" value="1"/>
</dbReference>
<comment type="caution">
    <text evidence="2">Lacks conserved residue(s) required for the propagation of feature annotation.</text>
</comment>
<dbReference type="SUPFAM" id="SSF57184">
    <property type="entry name" value="Growth factor receptor domain"/>
    <property type="match status" value="3"/>
</dbReference>
<keyword evidence="5" id="KW-0732">Signal</keyword>
<organism evidence="7 8">
    <name type="scientific">Wolfiporia cocos (strain MD-104)</name>
    <name type="common">Brown rot fungus</name>
    <dbReference type="NCBI Taxonomy" id="742152"/>
    <lineage>
        <taxon>Eukaryota</taxon>
        <taxon>Fungi</taxon>
        <taxon>Dikarya</taxon>
        <taxon>Basidiomycota</taxon>
        <taxon>Agaricomycotina</taxon>
        <taxon>Agaricomycetes</taxon>
        <taxon>Polyporales</taxon>
        <taxon>Phaeolaceae</taxon>
        <taxon>Wolfiporia</taxon>
    </lineage>
</organism>
<name>A0A2H3JPK4_WOLCO</name>
<dbReference type="OMA" id="DNNKHEC"/>
<evidence type="ECO:0000256" key="5">
    <source>
        <dbReference type="SAM" id="SignalP"/>
    </source>
</evidence>
<keyword evidence="7" id="KW-0675">Receptor</keyword>
<feature type="compositionally biased region" description="Basic and acidic residues" evidence="3">
    <location>
        <begin position="757"/>
        <end position="768"/>
    </location>
</feature>
<keyword evidence="1 2" id="KW-0245">EGF-like domain</keyword>
<evidence type="ECO:0000256" key="1">
    <source>
        <dbReference type="ARBA" id="ARBA00022536"/>
    </source>
</evidence>
<dbReference type="STRING" id="742152.A0A2H3JPK4"/>
<dbReference type="PANTHER" id="PTHR15332:SF175">
    <property type="entry name" value="PROPROTEIN CONVERTASE SUBTILISIN_KEXIN TYPE 5-LIKE"/>
    <property type="match status" value="1"/>
</dbReference>
<protein>
    <submittedName>
        <fullName evidence="7">Growth factor receptor domain-containing protein</fullName>
    </submittedName>
</protein>
<dbReference type="Proteomes" id="UP000218811">
    <property type="component" value="Unassembled WGS sequence"/>
</dbReference>
<evidence type="ECO:0000256" key="3">
    <source>
        <dbReference type="SAM" id="MobiDB-lite"/>
    </source>
</evidence>
<feature type="disulfide bond" evidence="2">
    <location>
        <begin position="206"/>
        <end position="215"/>
    </location>
</feature>
<keyword evidence="2" id="KW-1015">Disulfide bond</keyword>
<dbReference type="PROSITE" id="PS00022">
    <property type="entry name" value="EGF_1"/>
    <property type="match status" value="1"/>
</dbReference>
<dbReference type="CDD" id="cd00064">
    <property type="entry name" value="FU"/>
    <property type="match status" value="3"/>
</dbReference>
<dbReference type="PROSITE" id="PS50026">
    <property type="entry name" value="EGF_3"/>
    <property type="match status" value="1"/>
</dbReference>
<gene>
    <name evidence="7" type="ORF">WOLCODRAFT_130952</name>
</gene>
<dbReference type="PROSITE" id="PS01248">
    <property type="entry name" value="EGF_LAM_1"/>
    <property type="match status" value="1"/>
</dbReference>
<reference evidence="7 8" key="1">
    <citation type="journal article" date="2012" name="Science">
        <title>The Paleozoic origin of enzymatic lignin decomposition reconstructed from 31 fungal genomes.</title>
        <authorList>
            <person name="Floudas D."/>
            <person name="Binder M."/>
            <person name="Riley R."/>
            <person name="Barry K."/>
            <person name="Blanchette R.A."/>
            <person name="Henrissat B."/>
            <person name="Martinez A.T."/>
            <person name="Otillar R."/>
            <person name="Spatafora J.W."/>
            <person name="Yadav J.S."/>
            <person name="Aerts A."/>
            <person name="Benoit I."/>
            <person name="Boyd A."/>
            <person name="Carlson A."/>
            <person name="Copeland A."/>
            <person name="Coutinho P.M."/>
            <person name="de Vries R.P."/>
            <person name="Ferreira P."/>
            <person name="Findley K."/>
            <person name="Foster B."/>
            <person name="Gaskell J."/>
            <person name="Glotzer D."/>
            <person name="Gorecki P."/>
            <person name="Heitman J."/>
            <person name="Hesse C."/>
            <person name="Hori C."/>
            <person name="Igarashi K."/>
            <person name="Jurgens J.A."/>
            <person name="Kallen N."/>
            <person name="Kersten P."/>
            <person name="Kohler A."/>
            <person name="Kuees U."/>
            <person name="Kumar T.K.A."/>
            <person name="Kuo A."/>
            <person name="LaButti K."/>
            <person name="Larrondo L.F."/>
            <person name="Lindquist E."/>
            <person name="Ling A."/>
            <person name="Lombard V."/>
            <person name="Lucas S."/>
            <person name="Lundell T."/>
            <person name="Martin R."/>
            <person name="McLaughlin D.J."/>
            <person name="Morgenstern I."/>
            <person name="Morin E."/>
            <person name="Murat C."/>
            <person name="Nagy L.G."/>
            <person name="Nolan M."/>
            <person name="Ohm R.A."/>
            <person name="Patyshakuliyeva A."/>
            <person name="Rokas A."/>
            <person name="Ruiz-Duenas F.J."/>
            <person name="Sabat G."/>
            <person name="Salamov A."/>
            <person name="Samejima M."/>
            <person name="Schmutz J."/>
            <person name="Slot J.C."/>
            <person name="St John F."/>
            <person name="Stenlid J."/>
            <person name="Sun H."/>
            <person name="Sun S."/>
            <person name="Syed K."/>
            <person name="Tsang A."/>
            <person name="Wiebenga A."/>
            <person name="Young D."/>
            <person name="Pisabarro A."/>
            <person name="Eastwood D.C."/>
            <person name="Martin F."/>
            <person name="Cullen D."/>
            <person name="Grigoriev I.V."/>
            <person name="Hibbett D.S."/>
        </authorList>
    </citation>
    <scope>NUCLEOTIDE SEQUENCE [LARGE SCALE GENOMIC DNA]</scope>
    <source>
        <strain evidence="7 8">MD-104</strain>
    </source>
</reference>